<accession>A0ABP9PFE9</accession>
<proteinExistence type="predicted"/>
<keyword evidence="2" id="KW-1185">Reference proteome</keyword>
<comment type="caution">
    <text evidence="1">The sequence shown here is derived from an EMBL/GenBank/DDBJ whole genome shotgun (WGS) entry which is preliminary data.</text>
</comment>
<name>A0ABP9PFE9_9BACT</name>
<gene>
    <name evidence="1" type="ORF">GCM10023213_36740</name>
</gene>
<dbReference type="EMBL" id="BAABIA010000008">
    <property type="protein sequence ID" value="GAA5145317.1"/>
    <property type="molecule type" value="Genomic_DNA"/>
</dbReference>
<evidence type="ECO:0000313" key="1">
    <source>
        <dbReference type="EMBL" id="GAA5145317.1"/>
    </source>
</evidence>
<sequence length="303" mass="35151">MNEDGKPMAKAPLYMTTGFSRVNFVTDSNGWGEFTAPTDNVAAVSAELNDYYRSVVFCNFDEIVDRKWEPWGQEKKLILRKVKNPVPMFAVHKYEIEMPLAGKIGYDLELLDWEYPFGKGQHSDLIFTLKRKGTETKGEASLKLSFSQPGDGVVPLYEYVPGGSQFRFPRMAPEKGYLPERQWSHIWNYGDGLEERKLSEQYHEQLHKRLEESPPPVAYVFRVRTVLDKKGKVVSALYGKMDVAPPVYQSTMRGDLEWDPEFSRTTKILLTFWLNPDGTRNLEYDPKKNLFKDVDRMFWPRLP</sequence>
<reference evidence="2" key="1">
    <citation type="journal article" date="2019" name="Int. J. Syst. Evol. Microbiol.">
        <title>The Global Catalogue of Microorganisms (GCM) 10K type strain sequencing project: providing services to taxonomists for standard genome sequencing and annotation.</title>
        <authorList>
            <consortium name="The Broad Institute Genomics Platform"/>
            <consortium name="The Broad Institute Genome Sequencing Center for Infectious Disease"/>
            <person name="Wu L."/>
            <person name="Ma J."/>
        </authorList>
    </citation>
    <scope>NUCLEOTIDE SEQUENCE [LARGE SCALE GENOMIC DNA]</scope>
    <source>
        <strain evidence="2">JCM 18053</strain>
    </source>
</reference>
<dbReference type="RefSeq" id="WP_345737857.1">
    <property type="nucleotide sequence ID" value="NZ_BAABIA010000008.1"/>
</dbReference>
<dbReference type="Proteomes" id="UP001499852">
    <property type="component" value="Unassembled WGS sequence"/>
</dbReference>
<evidence type="ECO:0000313" key="2">
    <source>
        <dbReference type="Proteomes" id="UP001499852"/>
    </source>
</evidence>
<protein>
    <submittedName>
        <fullName evidence="1">Uncharacterized protein</fullName>
    </submittedName>
</protein>
<organism evidence="1 2">
    <name type="scientific">Prosthecobacter algae</name>
    <dbReference type="NCBI Taxonomy" id="1144682"/>
    <lineage>
        <taxon>Bacteria</taxon>
        <taxon>Pseudomonadati</taxon>
        <taxon>Verrucomicrobiota</taxon>
        <taxon>Verrucomicrobiia</taxon>
        <taxon>Verrucomicrobiales</taxon>
        <taxon>Verrucomicrobiaceae</taxon>
        <taxon>Prosthecobacter</taxon>
    </lineage>
</organism>